<evidence type="ECO:0000256" key="1">
    <source>
        <dbReference type="SAM" id="MobiDB-lite"/>
    </source>
</evidence>
<feature type="compositionally biased region" description="Gly residues" evidence="1">
    <location>
        <begin position="14"/>
        <end position="27"/>
    </location>
</feature>
<accession>A0ABN3XWP2</accession>
<evidence type="ECO:0000313" key="2">
    <source>
        <dbReference type="EMBL" id="GAA2997253.1"/>
    </source>
</evidence>
<reference evidence="2 3" key="1">
    <citation type="journal article" date="2019" name="Int. J. Syst. Evol. Microbiol.">
        <title>The Global Catalogue of Microorganisms (GCM) 10K type strain sequencing project: providing services to taxonomists for standard genome sequencing and annotation.</title>
        <authorList>
            <consortium name="The Broad Institute Genomics Platform"/>
            <consortium name="The Broad Institute Genome Sequencing Center for Infectious Disease"/>
            <person name="Wu L."/>
            <person name="Ma J."/>
        </authorList>
    </citation>
    <scope>NUCLEOTIDE SEQUENCE [LARGE SCALE GENOMIC DNA]</scope>
    <source>
        <strain evidence="2 3">JCM 3106</strain>
    </source>
</reference>
<keyword evidence="3" id="KW-1185">Reference proteome</keyword>
<protein>
    <submittedName>
        <fullName evidence="2">Uncharacterized protein</fullName>
    </submittedName>
</protein>
<name>A0ABN3XWP2_9ACTN</name>
<proteinExistence type="predicted"/>
<evidence type="ECO:0000313" key="3">
    <source>
        <dbReference type="Proteomes" id="UP001499930"/>
    </source>
</evidence>
<organism evidence="2 3">
    <name type="scientific">Streptosporangium longisporum</name>
    <dbReference type="NCBI Taxonomy" id="46187"/>
    <lineage>
        <taxon>Bacteria</taxon>
        <taxon>Bacillati</taxon>
        <taxon>Actinomycetota</taxon>
        <taxon>Actinomycetes</taxon>
        <taxon>Streptosporangiales</taxon>
        <taxon>Streptosporangiaceae</taxon>
        <taxon>Streptosporangium</taxon>
    </lineage>
</organism>
<dbReference type="EMBL" id="BAAAWD010000006">
    <property type="protein sequence ID" value="GAA2997253.1"/>
    <property type="molecule type" value="Genomic_DNA"/>
</dbReference>
<comment type="caution">
    <text evidence="2">The sequence shown here is derived from an EMBL/GenBank/DDBJ whole genome shotgun (WGS) entry which is preliminary data.</text>
</comment>
<sequence>MTSTAPIRTRACGGTDGDAGTGEGAGTDGPAVEDPFCRDPVSGRSFRERPCAEPFCPGSFHAEPFWRNPLHAEPFSRTPPGEEPPCAEPFCPDPYREDPFCRVPEAARPWSTAPGTGRMGP</sequence>
<gene>
    <name evidence="2" type="ORF">GCM10017559_17270</name>
</gene>
<feature type="region of interest" description="Disordered" evidence="1">
    <location>
        <begin position="1"/>
        <end position="39"/>
    </location>
</feature>
<dbReference type="Proteomes" id="UP001499930">
    <property type="component" value="Unassembled WGS sequence"/>
</dbReference>